<dbReference type="PANTHER" id="PTHR34129:SF1">
    <property type="entry name" value="DUF952 DOMAIN-CONTAINING PROTEIN"/>
    <property type="match status" value="1"/>
</dbReference>
<dbReference type="InterPro" id="IPR009297">
    <property type="entry name" value="DUF952"/>
</dbReference>
<dbReference type="PANTHER" id="PTHR34129">
    <property type="entry name" value="BLR1139 PROTEIN"/>
    <property type="match status" value="1"/>
</dbReference>
<evidence type="ECO:0000313" key="2">
    <source>
        <dbReference type="EMBL" id="MQS03047.1"/>
    </source>
</evidence>
<evidence type="ECO:0000313" key="3">
    <source>
        <dbReference type="Proteomes" id="UP000320857"/>
    </source>
</evidence>
<protein>
    <submittedName>
        <fullName evidence="2">DUF952 domain-containing protein</fullName>
    </submittedName>
</protein>
<keyword evidence="3" id="KW-1185">Reference proteome</keyword>
<dbReference type="EMBL" id="VJYK02000135">
    <property type="protein sequence ID" value="MQS03047.1"/>
    <property type="molecule type" value="Genomic_DNA"/>
</dbReference>
<dbReference type="RefSeq" id="WP_143648629.1">
    <property type="nucleotide sequence ID" value="NZ_JABJXA010000038.1"/>
</dbReference>
<dbReference type="Proteomes" id="UP000517765">
    <property type="component" value="Unassembled WGS sequence"/>
</dbReference>
<evidence type="ECO:0000313" key="1">
    <source>
        <dbReference type="EMBL" id="MBB1258972.1"/>
    </source>
</evidence>
<dbReference type="OrthoDB" id="5638018at2"/>
<dbReference type="Pfam" id="PF06108">
    <property type="entry name" value="DUF952"/>
    <property type="match status" value="1"/>
</dbReference>
<comment type="caution">
    <text evidence="2">The sequence shown here is derived from an EMBL/GenBank/DDBJ whole genome shotgun (WGS) entry which is preliminary data.</text>
</comment>
<dbReference type="Gene3D" id="3.20.170.20">
    <property type="entry name" value="Protein of unknown function DUF952"/>
    <property type="match status" value="1"/>
</dbReference>
<sequence>MIYHAMAADDWLAAPDRPYAPSSLRNEGFVHCSPDEPTALAVVSSLFRDVEGPLLALVIDEDALDAPVRWETADGRPAAEARGATLFPHVYGEINRDAVTRVMEIERDEEGHATRLTPGSGH</sequence>
<reference evidence="1" key="3">
    <citation type="journal article" name="Syst. Appl. Microbiol.">
        <title>Streptomyces alkaliterrae sp. nov., isolated from an alkaline soil, and emended descriptions of Streptomyces alkaliphilus, Streptomyces calidiresistens and Streptomyces durbertensis.</title>
        <authorList>
            <person name="Swiecimska M."/>
            <person name="Golinska P."/>
            <person name="Nouioui I."/>
            <person name="Wypij M."/>
            <person name="Rai M."/>
            <person name="Sangal V."/>
            <person name="Goodfellow M."/>
        </authorList>
    </citation>
    <scope>NUCLEOTIDE SEQUENCE</scope>
    <source>
        <strain evidence="1">OF8</strain>
    </source>
</reference>
<dbReference type="AlphaFoldDB" id="A0A5P0YTU2"/>
<dbReference type="EMBL" id="JABJXA010000038">
    <property type="protein sequence ID" value="MBB1258972.1"/>
    <property type="molecule type" value="Genomic_DNA"/>
</dbReference>
<reference evidence="4" key="2">
    <citation type="submission" date="2020-05" db="EMBL/GenBank/DDBJ databases">
        <title>Classification of alakaliphilic streptomycetes isolated from an alkaline soil next to Lonar Crater, India and a proposal for the recognition of Streptomyces alkaliterrae sp. nov.</title>
        <authorList>
            <person name="Golinska P."/>
        </authorList>
    </citation>
    <scope>NUCLEOTIDE SEQUENCE [LARGE SCALE GENOMIC DNA]</scope>
    <source>
        <strain evidence="4">OF8</strain>
    </source>
</reference>
<name>A0A5P0YTU2_9ACTN</name>
<gene>
    <name evidence="2" type="ORF">FNX44_014435</name>
    <name evidence="1" type="ORF">H3147_09010</name>
</gene>
<reference evidence="2 3" key="1">
    <citation type="submission" date="2019-10" db="EMBL/GenBank/DDBJ databases">
        <title>Streptomyces sp. nov., a novel actinobacterium isolated from alkaline environment.</title>
        <authorList>
            <person name="Golinska P."/>
        </authorList>
    </citation>
    <scope>NUCLEOTIDE SEQUENCE [LARGE SCALE GENOMIC DNA]</scope>
    <source>
        <strain evidence="2 3">OF1</strain>
    </source>
</reference>
<organism evidence="2 3">
    <name type="scientific">Streptomyces alkaliterrae</name>
    <dbReference type="NCBI Taxonomy" id="2213162"/>
    <lineage>
        <taxon>Bacteria</taxon>
        <taxon>Bacillati</taxon>
        <taxon>Actinomycetota</taxon>
        <taxon>Actinomycetes</taxon>
        <taxon>Kitasatosporales</taxon>
        <taxon>Streptomycetaceae</taxon>
        <taxon>Streptomyces</taxon>
    </lineage>
</organism>
<dbReference type="Proteomes" id="UP000320857">
    <property type="component" value="Unassembled WGS sequence"/>
</dbReference>
<dbReference type="SUPFAM" id="SSF56399">
    <property type="entry name" value="ADP-ribosylation"/>
    <property type="match status" value="1"/>
</dbReference>
<evidence type="ECO:0000313" key="4">
    <source>
        <dbReference type="Proteomes" id="UP000517765"/>
    </source>
</evidence>
<proteinExistence type="predicted"/>
<accession>A0A5P0YTU2</accession>